<dbReference type="Gene3D" id="1.20.120.1760">
    <property type="match status" value="1"/>
</dbReference>
<dbReference type="InterPro" id="IPR048254">
    <property type="entry name" value="CDP_ALCOHOL_P_TRANSF_CS"/>
</dbReference>
<organism evidence="4 5">
    <name type="scientific">Ammonicoccus fulvus</name>
    <dbReference type="NCBI Taxonomy" id="3138240"/>
    <lineage>
        <taxon>Bacteria</taxon>
        <taxon>Bacillati</taxon>
        <taxon>Actinomycetota</taxon>
        <taxon>Actinomycetes</taxon>
        <taxon>Propionibacteriales</taxon>
        <taxon>Propionibacteriaceae</taxon>
        <taxon>Ammonicoccus</taxon>
    </lineage>
</organism>
<dbReference type="PROSITE" id="PS00379">
    <property type="entry name" value="CDP_ALCOHOL_P_TRANSF"/>
    <property type="match status" value="1"/>
</dbReference>
<comment type="similarity">
    <text evidence="2">Belongs to the CDP-alcohol phosphatidyltransferase class-I family.</text>
</comment>
<feature type="transmembrane region" description="Helical" evidence="3">
    <location>
        <begin position="52"/>
        <end position="70"/>
    </location>
</feature>
<evidence type="ECO:0000256" key="3">
    <source>
        <dbReference type="SAM" id="Phobius"/>
    </source>
</evidence>
<keyword evidence="1 2" id="KW-0808">Transferase</keyword>
<proteinExistence type="inferred from homology"/>
<feature type="transmembrane region" description="Helical" evidence="3">
    <location>
        <begin position="90"/>
        <end position="114"/>
    </location>
</feature>
<keyword evidence="3" id="KW-0472">Membrane</keyword>
<evidence type="ECO:0000313" key="5">
    <source>
        <dbReference type="Proteomes" id="UP001442841"/>
    </source>
</evidence>
<dbReference type="InterPro" id="IPR043130">
    <property type="entry name" value="CDP-OH_PTrfase_TM_dom"/>
</dbReference>
<accession>A0ABZ3FS41</accession>
<feature type="transmembrane region" description="Helical" evidence="3">
    <location>
        <begin position="158"/>
        <end position="175"/>
    </location>
</feature>
<keyword evidence="3" id="KW-0812">Transmembrane</keyword>
<evidence type="ECO:0000256" key="2">
    <source>
        <dbReference type="RuleBase" id="RU003750"/>
    </source>
</evidence>
<keyword evidence="3" id="KW-1133">Transmembrane helix</keyword>
<dbReference type="Proteomes" id="UP001442841">
    <property type="component" value="Chromosome"/>
</dbReference>
<evidence type="ECO:0000256" key="1">
    <source>
        <dbReference type="ARBA" id="ARBA00022679"/>
    </source>
</evidence>
<dbReference type="Pfam" id="PF01066">
    <property type="entry name" value="CDP-OH_P_transf"/>
    <property type="match status" value="1"/>
</dbReference>
<keyword evidence="5" id="KW-1185">Reference proteome</keyword>
<feature type="transmembrane region" description="Helical" evidence="3">
    <location>
        <begin position="27"/>
        <end position="45"/>
    </location>
</feature>
<dbReference type="RefSeq" id="WP_425310335.1">
    <property type="nucleotide sequence ID" value="NZ_CP154795.1"/>
</dbReference>
<evidence type="ECO:0000313" key="4">
    <source>
        <dbReference type="EMBL" id="XAN08903.1"/>
    </source>
</evidence>
<name>A0ABZ3FS41_9ACTN</name>
<sequence>MDMSTRTGAAGRLAPLTPADWVTVTRAAMGAGAAVLVVLSLVGVLPQRPWSLFLLLVPTFALDAVDGAVARRTNTVTRRGAMWDMEVDSALLLIASLAVAPFAPWALAIGLMRYAFGIGGRLRPAWRGRLPFNQVRRVIAGFQAVALATALAPFVPILLAQLVTGLAVALLFFSFGRDIRYLERHDTAVPQ</sequence>
<dbReference type="InterPro" id="IPR000462">
    <property type="entry name" value="CDP-OH_P_trans"/>
</dbReference>
<protein>
    <submittedName>
        <fullName evidence="4">CDP-alcohol phosphatidyltransferase family protein</fullName>
    </submittedName>
</protein>
<gene>
    <name evidence="4" type="ORF">AADG42_16840</name>
</gene>
<reference evidence="4 5" key="1">
    <citation type="submission" date="2024-04" db="EMBL/GenBank/DDBJ databases">
        <title>Isolation of an actinomycete strain from pig manure.</title>
        <authorList>
            <person name="Gong T."/>
            <person name="Yu Z."/>
            <person name="An M."/>
            <person name="Wei C."/>
            <person name="Yang W."/>
            <person name="Liu L."/>
        </authorList>
    </citation>
    <scope>NUCLEOTIDE SEQUENCE [LARGE SCALE GENOMIC DNA]</scope>
    <source>
        <strain evidence="4 5">ZF39</strain>
    </source>
</reference>
<dbReference type="EMBL" id="CP154795">
    <property type="protein sequence ID" value="XAN08903.1"/>
    <property type="molecule type" value="Genomic_DNA"/>
</dbReference>